<dbReference type="OrthoDB" id="1421544at2759"/>
<dbReference type="GO" id="GO:0030154">
    <property type="term" value="P:cell differentiation"/>
    <property type="evidence" value="ECO:0007669"/>
    <property type="project" value="UniProtKB-KW"/>
</dbReference>
<comment type="similarity">
    <text evidence="1 5">Belongs to the Frigida family.</text>
</comment>
<evidence type="ECO:0000256" key="3">
    <source>
        <dbReference type="ARBA" id="ARBA00022782"/>
    </source>
</evidence>
<keyword evidence="6" id="KW-0175">Coiled coil</keyword>
<evidence type="ECO:0000256" key="4">
    <source>
        <dbReference type="ARBA" id="ARBA00023089"/>
    </source>
</evidence>
<sequence>MDFEACVKPKFCGGDDDDGNLHVKYLTSDVMEPVFCDDDFDLKDDDDDVLLSTRIPRIASLGKCSNKRDVFVKRLFDDSDSLHFKVKKSKVSMYDDHDKGEDDIHLSDKIVRPVKSSDKSFSSLKKDLALLEKLFEEGKRKTRVEEKRLQSIKREIEECCKELENNNKKVSCVKEAHSKMQGKIEECIKDFVVKEGKLYLMEDLIGERTQELKTKEIVLNQVKGNISKEIELRQVIDKIDKECGRKEGELKALSQKIAECTLELKAKEKDLHEMNKLIGGQTEKFESEKKKLLQVMSIMKDDHAQMKVFESMKMRFEGQIKEFESKEKRYESRVKELESDKKHFKIQVEKVISKVKQMKERVRELESKERLFDGRLKEFKSQEDEFEGRVKKFESKEYEFEGRVKELESEKKHFTSQAMELESKENQFDRKMKEVKSKEKELEGRLKDIKSREEEIECQVKDIKLKEEELEGRVMELESKEDEFEGRVKVFESTKKQLEGKVKAMESIKKQFERRFNELESKENILVGRVKEFESKKKEFELPLKELVKKLESKQKHFNNGMEVLESIEQLEGKVLESKERELEDHVKDLKSKEEDLEGRVKDIKLKEEELDGRVKEFESNKKHFESQFQNFKSKEKQFEGLWKELELKENKFKLKVKELTLKEKQFGGQVNDLESKANKIDRQLKETKLTEKQYEILSKYIVEEKDSGLQLDKCEKIDGVESLCSDVLVNLLESSDPAKLVLDIILNPTIPLCDWKGDNVVIINDSRINLLEQLMRISPNIKPCVREEALKLALDLKANMKENTENSLAILGFLLLLSIYGLVTSFIEDEILELFAFVAHHRIAVELFRTLGFANKVSDFVENLIKKKEFVGAVRFSCEYNLADKNQLVDLLQEHVRNAKQICETSCQNNNSNEIKDKARDREIASLKTVLRCISDHGLEPKVLFNKEIKYRILELKGYQGS</sequence>
<keyword evidence="2 5" id="KW-0217">Developmental protein</keyword>
<dbReference type="GO" id="GO:0009908">
    <property type="term" value="P:flower development"/>
    <property type="evidence" value="ECO:0007669"/>
    <property type="project" value="UniProtKB-KW"/>
</dbReference>
<dbReference type="PANTHER" id="PTHR31791:SF37">
    <property type="entry name" value="A_TM021B04.7 PROTEIN"/>
    <property type="match status" value="1"/>
</dbReference>
<evidence type="ECO:0000256" key="5">
    <source>
        <dbReference type="RuleBase" id="RU364012"/>
    </source>
</evidence>
<dbReference type="SUPFAM" id="SSF57997">
    <property type="entry name" value="Tropomyosin"/>
    <property type="match status" value="2"/>
</dbReference>
<comment type="caution">
    <text evidence="7">The sequence shown here is derived from an EMBL/GenBank/DDBJ whole genome shotgun (WGS) entry which is preliminary data.</text>
</comment>
<dbReference type="PANTHER" id="PTHR31791">
    <property type="entry name" value="FRIGIDA-LIKE PROTEIN 3-RELATED"/>
    <property type="match status" value="1"/>
</dbReference>
<evidence type="ECO:0000256" key="1">
    <source>
        <dbReference type="ARBA" id="ARBA00008956"/>
    </source>
</evidence>
<keyword evidence="8" id="KW-1185">Reference proteome</keyword>
<dbReference type="Gramene" id="Psat05G0762000-T1">
    <property type="protein sequence ID" value="KAI5413063.1"/>
    <property type="gene ID" value="KIW84_057620"/>
</dbReference>
<feature type="coiled-coil region" evidence="6">
    <location>
        <begin position="576"/>
        <end position="635"/>
    </location>
</feature>
<protein>
    <recommendedName>
        <fullName evidence="5">FRIGIDA-like protein</fullName>
    </recommendedName>
</protein>
<evidence type="ECO:0000313" key="8">
    <source>
        <dbReference type="Proteomes" id="UP001058974"/>
    </source>
</evidence>
<reference evidence="7 8" key="1">
    <citation type="journal article" date="2022" name="Nat. Genet.">
        <title>Improved pea reference genome and pan-genome highlight genomic features and evolutionary characteristics.</title>
        <authorList>
            <person name="Yang T."/>
            <person name="Liu R."/>
            <person name="Luo Y."/>
            <person name="Hu S."/>
            <person name="Wang D."/>
            <person name="Wang C."/>
            <person name="Pandey M.K."/>
            <person name="Ge S."/>
            <person name="Xu Q."/>
            <person name="Li N."/>
            <person name="Li G."/>
            <person name="Huang Y."/>
            <person name="Saxena R.K."/>
            <person name="Ji Y."/>
            <person name="Li M."/>
            <person name="Yan X."/>
            <person name="He Y."/>
            <person name="Liu Y."/>
            <person name="Wang X."/>
            <person name="Xiang C."/>
            <person name="Varshney R.K."/>
            <person name="Ding H."/>
            <person name="Gao S."/>
            <person name="Zong X."/>
        </authorList>
    </citation>
    <scope>NUCLEOTIDE SEQUENCE [LARGE SCALE GENOMIC DNA]</scope>
    <source>
        <strain evidence="7 8">cv. Zhongwan 6</strain>
    </source>
</reference>
<keyword evidence="3 5" id="KW-0221">Differentiation</keyword>
<name>A0A9D5AL97_PEA</name>
<dbReference type="Pfam" id="PF07899">
    <property type="entry name" value="Frigida"/>
    <property type="match status" value="1"/>
</dbReference>
<evidence type="ECO:0000313" key="7">
    <source>
        <dbReference type="EMBL" id="KAI5413063.1"/>
    </source>
</evidence>
<feature type="coiled-coil region" evidence="6">
    <location>
        <begin position="313"/>
        <end position="522"/>
    </location>
</feature>
<dbReference type="Gene3D" id="1.20.5.170">
    <property type="match status" value="1"/>
</dbReference>
<evidence type="ECO:0000256" key="2">
    <source>
        <dbReference type="ARBA" id="ARBA00022473"/>
    </source>
</evidence>
<accession>A0A9D5AL97</accession>
<keyword evidence="4 5" id="KW-0287">Flowering</keyword>
<organism evidence="7 8">
    <name type="scientific">Pisum sativum</name>
    <name type="common">Garden pea</name>
    <name type="synonym">Lathyrus oleraceus</name>
    <dbReference type="NCBI Taxonomy" id="3888"/>
    <lineage>
        <taxon>Eukaryota</taxon>
        <taxon>Viridiplantae</taxon>
        <taxon>Streptophyta</taxon>
        <taxon>Embryophyta</taxon>
        <taxon>Tracheophyta</taxon>
        <taxon>Spermatophyta</taxon>
        <taxon>Magnoliopsida</taxon>
        <taxon>eudicotyledons</taxon>
        <taxon>Gunneridae</taxon>
        <taxon>Pentapetalae</taxon>
        <taxon>rosids</taxon>
        <taxon>fabids</taxon>
        <taxon>Fabales</taxon>
        <taxon>Fabaceae</taxon>
        <taxon>Papilionoideae</taxon>
        <taxon>50 kb inversion clade</taxon>
        <taxon>NPAAA clade</taxon>
        <taxon>Hologalegina</taxon>
        <taxon>IRL clade</taxon>
        <taxon>Fabeae</taxon>
        <taxon>Lathyrus</taxon>
    </lineage>
</organism>
<proteinExistence type="inferred from homology"/>
<dbReference type="Proteomes" id="UP001058974">
    <property type="component" value="Chromosome 5"/>
</dbReference>
<gene>
    <name evidence="7" type="ORF">KIW84_057620</name>
</gene>
<evidence type="ECO:0000256" key="6">
    <source>
        <dbReference type="SAM" id="Coils"/>
    </source>
</evidence>
<feature type="coiled-coil region" evidence="6">
    <location>
        <begin position="236"/>
        <end position="277"/>
    </location>
</feature>
<dbReference type="InterPro" id="IPR012474">
    <property type="entry name" value="Frigida"/>
</dbReference>
<dbReference type="EMBL" id="JAMSHJ010000005">
    <property type="protein sequence ID" value="KAI5413063.1"/>
    <property type="molecule type" value="Genomic_DNA"/>
</dbReference>
<dbReference type="AlphaFoldDB" id="A0A9D5AL97"/>